<evidence type="ECO:0000313" key="3">
    <source>
        <dbReference type="Proteomes" id="UP000069654"/>
    </source>
</evidence>
<dbReference type="EMBL" id="BCTB01000003">
    <property type="protein sequence ID" value="GAT13573.1"/>
    <property type="molecule type" value="Genomic_DNA"/>
</dbReference>
<reference evidence="3" key="2">
    <citation type="submission" date="2016-02" db="EMBL/GenBank/DDBJ databases">
        <title>Draft genome sequence of five rapidly growing Mycobacterium species.</title>
        <authorList>
            <person name="Katahira K."/>
            <person name="Gotou Y."/>
            <person name="Iida K."/>
            <person name="Ogura Y."/>
            <person name="Hayashi T."/>
        </authorList>
    </citation>
    <scope>NUCLEOTIDE SEQUENCE [LARGE SCALE GENOMIC DNA]</scope>
    <source>
        <strain evidence="3">JCM6362</strain>
    </source>
</reference>
<dbReference type="Proteomes" id="UP000069654">
    <property type="component" value="Unassembled WGS sequence"/>
</dbReference>
<organism evidence="2 3">
    <name type="scientific">Mycolicibacterium thermoresistibile</name>
    <name type="common">Mycobacterium thermoresistibile</name>
    <dbReference type="NCBI Taxonomy" id="1797"/>
    <lineage>
        <taxon>Bacteria</taxon>
        <taxon>Bacillati</taxon>
        <taxon>Actinomycetota</taxon>
        <taxon>Actinomycetes</taxon>
        <taxon>Mycobacteriales</taxon>
        <taxon>Mycobacteriaceae</taxon>
        <taxon>Mycolicibacterium</taxon>
    </lineage>
</organism>
<dbReference type="OMA" id="AGICDVE"/>
<feature type="region of interest" description="Disordered" evidence="1">
    <location>
        <begin position="87"/>
        <end position="133"/>
    </location>
</feature>
<proteinExistence type="predicted"/>
<name>A0A100XBW1_MYCTH</name>
<gene>
    <name evidence="2" type="ORF">RMCT_0544</name>
</gene>
<evidence type="ECO:0000256" key="1">
    <source>
        <dbReference type="SAM" id="MobiDB-lite"/>
    </source>
</evidence>
<sequence length="133" mass="13209">MLFAAGLGLANAQPEPAGTEDGKIDVALGTITTIEDVDVTAAEQIAGLVCGDSVTNAQLSAVERGDAAEVTCTSTQGSQVITFTQADEDDAGFAPAEHTPSDEVAANEADEVPSAPSTGPAGAEHGGTDHGSR</sequence>
<evidence type="ECO:0000313" key="2">
    <source>
        <dbReference type="EMBL" id="GAT13573.1"/>
    </source>
</evidence>
<dbReference type="AlphaFoldDB" id="A0A100XBW1"/>
<protein>
    <submittedName>
        <fullName evidence="2">Uncharacterized protein</fullName>
    </submittedName>
</protein>
<comment type="caution">
    <text evidence="2">The sequence shown here is derived from an EMBL/GenBank/DDBJ whole genome shotgun (WGS) entry which is preliminary data.</text>
</comment>
<accession>A0A100XBW1</accession>
<reference evidence="2 3" key="1">
    <citation type="journal article" date="2016" name="Genome Announc.">
        <title>Draft Genome Sequences of Five Rapidly Growing Mycobacterium Species, M. thermoresistibile, M. fortuitum subsp. acetamidolyticum, M. canariasense, M. brisbanense, and M. novocastrense.</title>
        <authorList>
            <person name="Katahira K."/>
            <person name="Ogura Y."/>
            <person name="Gotoh Y."/>
            <person name="Hayashi T."/>
        </authorList>
    </citation>
    <scope>NUCLEOTIDE SEQUENCE [LARGE SCALE GENOMIC DNA]</scope>
    <source>
        <strain evidence="2 3">JCM6362</strain>
    </source>
</reference>